<proteinExistence type="predicted"/>
<evidence type="ECO:0000313" key="2">
    <source>
        <dbReference type="Proteomes" id="UP000256679"/>
    </source>
</evidence>
<dbReference type="AlphaFoldDB" id="A0A3D8PEF3"/>
<reference evidence="1 2" key="1">
    <citation type="submission" date="2018-05" db="EMBL/GenBank/DDBJ databases">
        <title>Whole genome sequencing of Paracoccus thiocyanatus SST.</title>
        <authorList>
            <person name="Ghosh W."/>
            <person name="Rameez M.J."/>
            <person name="Roy C."/>
        </authorList>
    </citation>
    <scope>NUCLEOTIDE SEQUENCE [LARGE SCALE GENOMIC DNA]</scope>
    <source>
        <strain evidence="1 2">SST</strain>
    </source>
</reference>
<accession>A0A3D8PEF3</accession>
<protein>
    <recommendedName>
        <fullName evidence="3">Concanavalin A-like lectin/glucanases superfamily protein</fullName>
    </recommendedName>
</protein>
<keyword evidence="2" id="KW-1185">Reference proteome</keyword>
<sequence>MHSSRGLQFFNSETYEPDARLQLEGDPLGDPAAISIAVDAQIADGQTGVDQQTLWGNSQPPARLMYRSGNGGHLLLQWGGNVPPYIMTLPLPAGHAGRIRALMTISSTTVTLRVHDAVPVSMAYPGPVSLPLFYLASSSNSQITLRGYIRRFGIWKSSLTASEIETVMRWIS</sequence>
<dbReference type="SUPFAM" id="SSF49899">
    <property type="entry name" value="Concanavalin A-like lectins/glucanases"/>
    <property type="match status" value="1"/>
</dbReference>
<dbReference type="EMBL" id="QFCQ01000008">
    <property type="protein sequence ID" value="RDW14440.1"/>
    <property type="molecule type" value="Genomic_DNA"/>
</dbReference>
<organism evidence="1 2">
    <name type="scientific">Paracoccus thiocyanatus</name>
    <dbReference type="NCBI Taxonomy" id="34006"/>
    <lineage>
        <taxon>Bacteria</taxon>
        <taxon>Pseudomonadati</taxon>
        <taxon>Pseudomonadota</taxon>
        <taxon>Alphaproteobacteria</taxon>
        <taxon>Rhodobacterales</taxon>
        <taxon>Paracoccaceae</taxon>
        <taxon>Paracoccus</taxon>
    </lineage>
</organism>
<dbReference type="InterPro" id="IPR013320">
    <property type="entry name" value="ConA-like_dom_sf"/>
</dbReference>
<evidence type="ECO:0000313" key="1">
    <source>
        <dbReference type="EMBL" id="RDW14440.1"/>
    </source>
</evidence>
<gene>
    <name evidence="1" type="ORF">DIE28_02745</name>
</gene>
<name>A0A3D8PEF3_9RHOB</name>
<dbReference type="Proteomes" id="UP000256679">
    <property type="component" value="Unassembled WGS sequence"/>
</dbReference>
<comment type="caution">
    <text evidence="1">The sequence shown here is derived from an EMBL/GenBank/DDBJ whole genome shotgun (WGS) entry which is preliminary data.</text>
</comment>
<evidence type="ECO:0008006" key="3">
    <source>
        <dbReference type="Google" id="ProtNLM"/>
    </source>
</evidence>